<sequence>MNQLALLYLAAVLAGFALIVVTNVAAAFITSAAVVNFLTAVGAVAVIVFALAILYLAVKALFNKIAK</sequence>
<evidence type="ECO:0000313" key="3">
    <source>
        <dbReference type="Proteomes" id="UP000257143"/>
    </source>
</evidence>
<dbReference type="EMBL" id="PIOC01000004">
    <property type="protein sequence ID" value="RDW21112.1"/>
    <property type="molecule type" value="Genomic_DNA"/>
</dbReference>
<comment type="caution">
    <text evidence="2">The sequence shown here is derived from an EMBL/GenBank/DDBJ whole genome shotgun (WGS) entry which is preliminary data.</text>
</comment>
<proteinExistence type="predicted"/>
<evidence type="ECO:0000313" key="2">
    <source>
        <dbReference type="EMBL" id="RDW21112.1"/>
    </source>
</evidence>
<feature type="transmembrane region" description="Helical" evidence="1">
    <location>
        <begin position="37"/>
        <end position="58"/>
    </location>
</feature>
<gene>
    <name evidence="2" type="ORF">CWR48_03925</name>
</gene>
<keyword evidence="1" id="KW-0812">Transmembrane</keyword>
<keyword evidence="1" id="KW-0472">Membrane</keyword>
<protein>
    <submittedName>
        <fullName evidence="2">Uncharacterized protein</fullName>
    </submittedName>
</protein>
<evidence type="ECO:0000256" key="1">
    <source>
        <dbReference type="SAM" id="Phobius"/>
    </source>
</evidence>
<dbReference type="RefSeq" id="WP_115771741.1">
    <property type="nucleotide sequence ID" value="NZ_PIOC01000004.1"/>
</dbReference>
<organism evidence="2 3">
    <name type="scientific">Oceanobacillus arenosus</name>
    <dbReference type="NCBI Taxonomy" id="1229153"/>
    <lineage>
        <taxon>Bacteria</taxon>
        <taxon>Bacillati</taxon>
        <taxon>Bacillota</taxon>
        <taxon>Bacilli</taxon>
        <taxon>Bacillales</taxon>
        <taxon>Bacillaceae</taxon>
        <taxon>Oceanobacillus</taxon>
    </lineage>
</organism>
<reference evidence="3" key="1">
    <citation type="submission" date="2017-11" db="EMBL/GenBank/DDBJ databases">
        <authorList>
            <person name="Zhu W."/>
        </authorList>
    </citation>
    <scope>NUCLEOTIDE SEQUENCE [LARGE SCALE GENOMIC DNA]</scope>
    <source>
        <strain evidence="3">CAU 1183</strain>
    </source>
</reference>
<name>A0A3D8PZ80_9BACI</name>
<dbReference type="Proteomes" id="UP000257143">
    <property type="component" value="Unassembled WGS sequence"/>
</dbReference>
<keyword evidence="1" id="KW-1133">Transmembrane helix</keyword>
<accession>A0A3D8PZ80</accession>
<dbReference type="AlphaFoldDB" id="A0A3D8PZ80"/>
<keyword evidence="3" id="KW-1185">Reference proteome</keyword>